<dbReference type="GO" id="GO:0003735">
    <property type="term" value="F:structural constituent of ribosome"/>
    <property type="evidence" value="ECO:0007669"/>
    <property type="project" value="UniProtKB-UniRule"/>
</dbReference>
<dbReference type="Proteomes" id="UP000257123">
    <property type="component" value="Unassembled WGS sequence"/>
</dbReference>
<dbReference type="EMBL" id="DUJP01000026">
    <property type="protein sequence ID" value="HII46973.1"/>
    <property type="molecule type" value="Genomic_DNA"/>
</dbReference>
<dbReference type="PROSITE" id="PS00474">
    <property type="entry name" value="RIBOSOMAL_L3"/>
    <property type="match status" value="1"/>
</dbReference>
<evidence type="ECO:0000256" key="1">
    <source>
        <dbReference type="ARBA" id="ARBA00006540"/>
    </source>
</evidence>
<dbReference type="RefSeq" id="WP_011008321.1">
    <property type="nucleotide sequence ID" value="NZ_DAIOPL010000001.1"/>
</dbReference>
<dbReference type="Proteomes" id="UP000256877">
    <property type="component" value="Unassembled WGS sequence"/>
</dbReference>
<dbReference type="PANTHER" id="PTHR11363:SF5">
    <property type="entry name" value="LARGE RIBOSOMAL SUBUNIT PROTEIN UL3"/>
    <property type="match status" value="1"/>
</dbReference>
<dbReference type="NCBIfam" id="NF003261">
    <property type="entry name" value="PRK04231.1"/>
    <property type="match status" value="1"/>
</dbReference>
<dbReference type="Proteomes" id="UP000651120">
    <property type="component" value="Unassembled WGS sequence"/>
</dbReference>
<evidence type="ECO:0000313" key="10">
    <source>
        <dbReference type="EMBL" id="RFA99427.1"/>
    </source>
</evidence>
<dbReference type="EMBL" id="NMUE01000044">
    <property type="protein sequence ID" value="RFA94169.1"/>
    <property type="molecule type" value="Genomic_DNA"/>
</dbReference>
<comment type="subunit">
    <text evidence="6">Part of the 50S ribosomal subunit. Forms a cluster with proteins L14 and L24e.</text>
</comment>
<gene>
    <name evidence="10" type="primary">rpl3p</name>
    <name evidence="6" type="synonym">rpl3</name>
    <name evidence="9" type="ORF">CGL51_11165</name>
    <name evidence="10" type="ORF">CGL52_03450</name>
    <name evidence="8" type="ORF">HA333_05875</name>
</gene>
<dbReference type="SUPFAM" id="SSF50447">
    <property type="entry name" value="Translation proteins"/>
    <property type="match status" value="1"/>
</dbReference>
<dbReference type="AlphaFoldDB" id="A0A371R5U7"/>
<dbReference type="Gene3D" id="2.40.30.10">
    <property type="entry name" value="Translation factors"/>
    <property type="match status" value="1"/>
</dbReference>
<dbReference type="Gene3D" id="3.30.1430.10">
    <property type="match status" value="1"/>
</dbReference>
<evidence type="ECO:0000256" key="7">
    <source>
        <dbReference type="SAM" id="MobiDB-lite"/>
    </source>
</evidence>
<keyword evidence="4 6" id="KW-0689">Ribosomal protein</keyword>
<evidence type="ECO:0000313" key="8">
    <source>
        <dbReference type="EMBL" id="HII46973.1"/>
    </source>
</evidence>
<dbReference type="OrthoDB" id="6121at2157"/>
<dbReference type="InterPro" id="IPR019926">
    <property type="entry name" value="Ribosomal_uL3_CS"/>
</dbReference>
<dbReference type="GO" id="GO:0019843">
    <property type="term" value="F:rRNA binding"/>
    <property type="evidence" value="ECO:0007669"/>
    <property type="project" value="UniProtKB-UniRule"/>
</dbReference>
<comment type="similarity">
    <text evidence="1 6">Belongs to the universal ribosomal protein uL3 family.</text>
</comment>
<keyword evidence="2 6" id="KW-0699">rRNA-binding</keyword>
<evidence type="ECO:0000313" key="12">
    <source>
        <dbReference type="Proteomes" id="UP000257123"/>
    </source>
</evidence>
<dbReference type="OMA" id="QRTEYNK"/>
<evidence type="ECO:0000313" key="11">
    <source>
        <dbReference type="Proteomes" id="UP000256877"/>
    </source>
</evidence>
<proteinExistence type="inferred from homology"/>
<organism evidence="10 11">
    <name type="scientific">Pyrobaculum aerophilum</name>
    <dbReference type="NCBI Taxonomy" id="13773"/>
    <lineage>
        <taxon>Archaea</taxon>
        <taxon>Thermoproteota</taxon>
        <taxon>Thermoprotei</taxon>
        <taxon>Thermoproteales</taxon>
        <taxon>Thermoproteaceae</taxon>
        <taxon>Pyrobaculum</taxon>
    </lineage>
</organism>
<evidence type="ECO:0000313" key="9">
    <source>
        <dbReference type="EMBL" id="RFA94169.1"/>
    </source>
</evidence>
<dbReference type="InterPro" id="IPR000597">
    <property type="entry name" value="Ribosomal_uL3"/>
</dbReference>
<evidence type="ECO:0000256" key="4">
    <source>
        <dbReference type="ARBA" id="ARBA00022980"/>
    </source>
</evidence>
<keyword evidence="3 6" id="KW-0694">RNA-binding</keyword>
<sequence>MGLKINRPRRGSMGVYPRKRAADIVPRVRTWPEVNLGKPALLGFAAYKAGMLHAVVVDDRPTSPLYGKEVVKAVTVLDAPPLYVWGFRLYTLDPTNGYKRAVAEVWASELPKFLHRVLTLPEKLDVDKQLKKVEEFRDVAVDVRALVATQPHLSGIGKKTPELLEIPIGGVPSVDERINFAISLLGKTVSPKDVFTPGQLVDVIAVTKGKGYQGVIKRFGVTILPRWHKHRKGHRRTGTIGPQAPAVMFTQPRPGQMGFHQRTEYNKRLLKIGENGAEITPKSGFPHYGVVKGPYILIQGSVPGARKRLVVLRHPVRPPRKAPPAAEPQVVWVSSQTL</sequence>
<protein>
    <recommendedName>
        <fullName evidence="6">Large ribosomal subunit protein uL3</fullName>
    </recommendedName>
</protein>
<dbReference type="PANTHER" id="PTHR11363">
    <property type="entry name" value="60S RIBOSOMAL PROTEIN L3-RELATED"/>
    <property type="match status" value="1"/>
</dbReference>
<dbReference type="Pfam" id="PF00297">
    <property type="entry name" value="Ribosomal_L3"/>
    <property type="match status" value="1"/>
</dbReference>
<comment type="caution">
    <text evidence="10">The sequence shown here is derived from an EMBL/GenBank/DDBJ whole genome shotgun (WGS) entry which is preliminary data.</text>
</comment>
<keyword evidence="5 6" id="KW-0687">Ribonucleoprotein</keyword>
<dbReference type="NCBIfam" id="TIGR03626">
    <property type="entry name" value="L3_arch"/>
    <property type="match status" value="1"/>
</dbReference>
<evidence type="ECO:0000256" key="6">
    <source>
        <dbReference type="HAMAP-Rule" id="MF_01325"/>
    </source>
</evidence>
<feature type="region of interest" description="Disordered" evidence="7">
    <location>
        <begin position="230"/>
        <end position="258"/>
    </location>
</feature>
<dbReference type="InterPro" id="IPR009000">
    <property type="entry name" value="Transl_B-barrel_sf"/>
</dbReference>
<reference evidence="8" key="2">
    <citation type="journal article" date="2020" name="bioRxiv">
        <title>A rank-normalized archaeal taxonomy based on genome phylogeny resolves widespread incomplete and uneven classifications.</title>
        <authorList>
            <person name="Rinke C."/>
            <person name="Chuvochina M."/>
            <person name="Mussig A.J."/>
            <person name="Chaumeil P.-A."/>
            <person name="Waite D.W."/>
            <person name="Whitman W.B."/>
            <person name="Parks D.H."/>
            <person name="Hugenholtz P."/>
        </authorList>
    </citation>
    <scope>NUCLEOTIDE SEQUENCE</scope>
    <source>
        <strain evidence="8">UBA8839</strain>
    </source>
</reference>
<dbReference type="HAMAP" id="MF_01325_A">
    <property type="entry name" value="Ribosomal_uL3_A"/>
    <property type="match status" value="1"/>
</dbReference>
<dbReference type="InterPro" id="IPR045077">
    <property type="entry name" value="L3_arc_euk"/>
</dbReference>
<dbReference type="EMBL" id="NMUF01000006">
    <property type="protein sequence ID" value="RFA99427.1"/>
    <property type="molecule type" value="Genomic_DNA"/>
</dbReference>
<comment type="function">
    <text evidence="6">One of the primary rRNA binding proteins, it binds directly near the 3'-end of the 23S rRNA, where it nucleates assembly of the 50S subunit.</text>
</comment>
<evidence type="ECO:0000256" key="2">
    <source>
        <dbReference type="ARBA" id="ARBA00022730"/>
    </source>
</evidence>
<evidence type="ECO:0000256" key="3">
    <source>
        <dbReference type="ARBA" id="ARBA00022884"/>
    </source>
</evidence>
<dbReference type="GeneID" id="1464173"/>
<name>A0A371R5U7_9CREN</name>
<accession>A0A371R5U7</accession>
<reference evidence="11 12" key="1">
    <citation type="submission" date="2017-07" db="EMBL/GenBank/DDBJ databases">
        <title>Draft genome sequence of aerobic hyperthermophilic archaea, Pyrobaculum aerophilum YKB31 and YKB32.</title>
        <authorList>
            <person name="Mochizuki T."/>
            <person name="Berliner A.J."/>
            <person name="Yoshida-Takashima Y."/>
            <person name="Takaki Y."/>
            <person name="Nunoura T."/>
            <person name="Takai K."/>
        </authorList>
    </citation>
    <scope>NUCLEOTIDE SEQUENCE [LARGE SCALE GENOMIC DNA]</scope>
    <source>
        <strain evidence="9 12">YKB31</strain>
        <strain evidence="10 11">YKB32</strain>
    </source>
</reference>
<dbReference type="GO" id="GO:0006412">
    <property type="term" value="P:translation"/>
    <property type="evidence" value="ECO:0007669"/>
    <property type="project" value="UniProtKB-UniRule"/>
</dbReference>
<dbReference type="Gene3D" id="4.10.960.10">
    <property type="entry name" value="Ribosomal protein L3, domain 3"/>
    <property type="match status" value="1"/>
</dbReference>
<dbReference type="InterPro" id="IPR019928">
    <property type="entry name" value="Ribosomal_uL3_arc"/>
</dbReference>
<dbReference type="InterPro" id="IPR044892">
    <property type="entry name" value="Ribosomal_L3_dom_3_arc_sf"/>
</dbReference>
<dbReference type="SMR" id="A0A371R5U7"/>
<evidence type="ECO:0000256" key="5">
    <source>
        <dbReference type="ARBA" id="ARBA00023274"/>
    </source>
</evidence>
<dbReference type="GO" id="GO:0022625">
    <property type="term" value="C:cytosolic large ribosomal subunit"/>
    <property type="evidence" value="ECO:0007669"/>
    <property type="project" value="UniProtKB-UniRule"/>
</dbReference>